<comment type="subcellular location">
    <subcellularLocation>
        <location evidence="4">Cytoplasm</location>
    </subcellularLocation>
</comment>
<keyword evidence="4" id="KW-0963">Cytoplasm</keyword>
<keyword evidence="4" id="KW-0699">rRNA-binding</keyword>
<evidence type="ECO:0000259" key="5">
    <source>
        <dbReference type="Pfam" id="PF00636"/>
    </source>
</evidence>
<proteinExistence type="inferred from homology"/>
<feature type="domain" description="RNase III" evidence="5">
    <location>
        <begin position="33"/>
        <end position="129"/>
    </location>
</feature>
<keyword evidence="4" id="KW-0698">rRNA processing</keyword>
<dbReference type="InterPro" id="IPR008226">
    <property type="entry name" value="Mini3_fam"/>
</dbReference>
<dbReference type="SUPFAM" id="SSF69065">
    <property type="entry name" value="RNase III domain-like"/>
    <property type="match status" value="1"/>
</dbReference>
<dbReference type="Pfam" id="PF00636">
    <property type="entry name" value="Ribonuclease_3"/>
    <property type="match status" value="1"/>
</dbReference>
<dbReference type="EMBL" id="JBHUMJ010000013">
    <property type="protein sequence ID" value="MFD2703718.1"/>
    <property type="molecule type" value="Genomic_DNA"/>
</dbReference>
<keyword evidence="7" id="KW-1185">Reference proteome</keyword>
<protein>
    <recommendedName>
        <fullName evidence="4">Mini-ribonuclease 3</fullName>
        <shortName evidence="4">Mini-3</shortName>
        <shortName evidence="4">Mini-RNase 3</shortName>
        <ecNumber evidence="4">3.1.26.-</ecNumber>
    </recommendedName>
    <alternativeName>
        <fullName evidence="4">Mini-RNase III</fullName>
        <shortName evidence="4">Mini-III</shortName>
    </alternativeName>
</protein>
<name>A0ABW5SWQ9_9BACL</name>
<dbReference type="PANTHER" id="PTHR34276:SF1">
    <property type="entry name" value="MINI-RIBONUCLEASE 3"/>
    <property type="match status" value="1"/>
</dbReference>
<comment type="subunit">
    <text evidence="4">Homodimer.</text>
</comment>
<dbReference type="PIRSF" id="PIRSF005520">
    <property type="entry name" value="UCP005520"/>
    <property type="match status" value="1"/>
</dbReference>
<accession>A0ABW5SWQ9</accession>
<dbReference type="EC" id="3.1.26.-" evidence="4"/>
<dbReference type="CDD" id="cd00593">
    <property type="entry name" value="RIBOc"/>
    <property type="match status" value="1"/>
</dbReference>
<reference evidence="7" key="1">
    <citation type="journal article" date="2019" name="Int. J. Syst. Evol. Microbiol.">
        <title>The Global Catalogue of Microorganisms (GCM) 10K type strain sequencing project: providing services to taxonomists for standard genome sequencing and annotation.</title>
        <authorList>
            <consortium name="The Broad Institute Genomics Platform"/>
            <consortium name="The Broad Institute Genome Sequencing Center for Infectious Disease"/>
            <person name="Wu L."/>
            <person name="Ma J."/>
        </authorList>
    </citation>
    <scope>NUCLEOTIDE SEQUENCE [LARGE SCALE GENOMIC DNA]</scope>
    <source>
        <strain evidence="7">KCTC 33849</strain>
    </source>
</reference>
<sequence>MSELDTHLNEQGERDWLFPYSPSRKPELIPPIALAYIGDAVYEVAVRQYLLSKPNLRPHHLHQKATNFVSAKGQSRILSLIESMLDDKEQDVVRQGRNAKSSVPKNADVQQYRHATAFECLVGYLYLSKKEARLRELIDLGITQMQQENNN</sequence>
<keyword evidence="3 4" id="KW-0378">Hydrolase</keyword>
<evidence type="ECO:0000256" key="4">
    <source>
        <dbReference type="HAMAP-Rule" id="MF_01468"/>
    </source>
</evidence>
<dbReference type="RefSeq" id="WP_379265277.1">
    <property type="nucleotide sequence ID" value="NZ_JBHUMJ010000013.1"/>
</dbReference>
<feature type="active site" evidence="4">
    <location>
        <position position="39"/>
    </location>
</feature>
<keyword evidence="2 4" id="KW-0255">Endonuclease</keyword>
<evidence type="ECO:0000313" key="7">
    <source>
        <dbReference type="Proteomes" id="UP001597540"/>
    </source>
</evidence>
<evidence type="ECO:0000256" key="3">
    <source>
        <dbReference type="ARBA" id="ARBA00022801"/>
    </source>
</evidence>
<keyword evidence="4" id="KW-0460">Magnesium</keyword>
<keyword evidence="4" id="KW-0694">RNA-binding</keyword>
<evidence type="ECO:0000313" key="6">
    <source>
        <dbReference type="EMBL" id="MFD2703718.1"/>
    </source>
</evidence>
<comment type="function">
    <text evidence="4">Involved in correct processing of both the 5' and 3' ends of 23S rRNA precursor. Processes 30S rRNA precursor transcript even in absence of ribonuclease 3 (Rnc); Rnc processes 30S rRNA into smaller rRNA precursors.</text>
</comment>
<organism evidence="6 7">
    <name type="scientific">Paenibacillus shunpengii</name>
    <dbReference type="NCBI Taxonomy" id="2054424"/>
    <lineage>
        <taxon>Bacteria</taxon>
        <taxon>Bacillati</taxon>
        <taxon>Bacillota</taxon>
        <taxon>Bacilli</taxon>
        <taxon>Bacillales</taxon>
        <taxon>Paenibacillaceae</taxon>
        <taxon>Paenibacillus</taxon>
    </lineage>
</organism>
<dbReference type="HAMAP" id="MF_01468">
    <property type="entry name" value="RNase_Mini_III"/>
    <property type="match status" value="1"/>
</dbReference>
<dbReference type="PANTHER" id="PTHR34276">
    <property type="entry name" value="MINI-RIBONUCLEASE 3"/>
    <property type="match status" value="1"/>
</dbReference>
<dbReference type="Gene3D" id="1.10.1520.10">
    <property type="entry name" value="Ribonuclease III domain"/>
    <property type="match status" value="1"/>
</dbReference>
<comment type="caution">
    <text evidence="6">The sequence shown here is derived from an EMBL/GenBank/DDBJ whole genome shotgun (WGS) entry which is preliminary data.</text>
</comment>
<evidence type="ECO:0000256" key="1">
    <source>
        <dbReference type="ARBA" id="ARBA00022722"/>
    </source>
</evidence>
<comment type="cofactor">
    <cofactor evidence="4">
        <name>Mg(2+)</name>
        <dbReference type="ChEBI" id="CHEBI:18420"/>
    </cofactor>
</comment>
<dbReference type="InterPro" id="IPR036389">
    <property type="entry name" value="RNase_III_sf"/>
</dbReference>
<dbReference type="Proteomes" id="UP001597540">
    <property type="component" value="Unassembled WGS sequence"/>
</dbReference>
<comment type="similarity">
    <text evidence="4">Belongs to the MrnC RNase family.</text>
</comment>
<keyword evidence="4" id="KW-0690">Ribosome biogenesis</keyword>
<evidence type="ECO:0000256" key="2">
    <source>
        <dbReference type="ARBA" id="ARBA00022759"/>
    </source>
</evidence>
<dbReference type="InterPro" id="IPR000999">
    <property type="entry name" value="RNase_III_dom"/>
</dbReference>
<keyword evidence="1 4" id="KW-0540">Nuclease</keyword>
<gene>
    <name evidence="4" type="primary">mrnC</name>
    <name evidence="6" type="ORF">ACFSVM_25140</name>
</gene>